<dbReference type="EMBL" id="CP101185">
    <property type="protein sequence ID" value="UYV95725.1"/>
    <property type="molecule type" value="Genomic_DNA"/>
</dbReference>
<evidence type="ECO:0000313" key="4">
    <source>
        <dbReference type="EMBL" id="UYV95725.1"/>
    </source>
</evidence>
<keyword evidence="2" id="KW-0012">Acyltransferase</keyword>
<sequence>MLKAGEPIDQESLEELMDAAWPALEHAEAGPWILRASEGVTQRANSVWPRGAVAHTGEVADALRSAADWYRRRKLPLILQTFDDARSEALHDVLDTQRFTRQSETLIMVRGAEPLAPVPQSPAQQGPARPGVELSGVPTEDWLRLWWAVDGRGGERELAVAREILSGCPSIYALARDDDGNPAAVGRLALVGGRGGIYCMATAAGRRRQGFGSLVLAALLEEGTRLGLDGFWLLVTSVNAGARRLYETAGFLRQGSYLYRQAPLRRAPGGC</sequence>
<evidence type="ECO:0000259" key="3">
    <source>
        <dbReference type="PROSITE" id="PS51186"/>
    </source>
</evidence>
<dbReference type="PANTHER" id="PTHR43420:SF12">
    <property type="entry name" value="N-ACETYLTRANSFERASE DOMAIN-CONTAINING PROTEIN"/>
    <property type="match status" value="1"/>
</dbReference>
<dbReference type="Pfam" id="PF24553">
    <property type="entry name" value="Rv0428c_C"/>
    <property type="match status" value="1"/>
</dbReference>
<dbReference type="PANTHER" id="PTHR43420">
    <property type="entry name" value="ACETYLTRANSFERASE"/>
    <property type="match status" value="1"/>
</dbReference>
<dbReference type="PROSITE" id="PS51186">
    <property type="entry name" value="GNAT"/>
    <property type="match status" value="1"/>
</dbReference>
<dbReference type="RefSeq" id="WP_021470617.1">
    <property type="nucleotide sequence ID" value="NZ_BDMH01000012.1"/>
</dbReference>
<dbReference type="AlphaFoldDB" id="A0AAX3ECJ4"/>
<evidence type="ECO:0000313" key="5">
    <source>
        <dbReference type="Proteomes" id="UP001163293"/>
    </source>
</evidence>
<dbReference type="InterPro" id="IPR056935">
    <property type="entry name" value="Rv0428c-like_C"/>
</dbReference>
<keyword evidence="5" id="KW-1185">Reference proteome</keyword>
<dbReference type="Gene3D" id="3.40.630.30">
    <property type="match status" value="1"/>
</dbReference>
<protein>
    <submittedName>
        <fullName evidence="4">GNAT family N-acetyltransferase</fullName>
    </submittedName>
</protein>
<name>A0AAX3ECJ4_PAEUR</name>
<dbReference type="InterPro" id="IPR050680">
    <property type="entry name" value="YpeA/RimI_acetyltransf"/>
</dbReference>
<accession>A0AAX3ECJ4</accession>
<dbReference type="InterPro" id="IPR000182">
    <property type="entry name" value="GNAT_dom"/>
</dbReference>
<proteinExistence type="predicted"/>
<dbReference type="GO" id="GO:0016747">
    <property type="term" value="F:acyltransferase activity, transferring groups other than amino-acyl groups"/>
    <property type="evidence" value="ECO:0007669"/>
    <property type="project" value="InterPro"/>
</dbReference>
<dbReference type="InterPro" id="IPR016181">
    <property type="entry name" value="Acyl_CoA_acyltransferase"/>
</dbReference>
<feature type="domain" description="N-acetyltransferase" evidence="3">
    <location>
        <begin position="132"/>
        <end position="271"/>
    </location>
</feature>
<reference evidence="4" key="1">
    <citation type="submission" date="2022-07" db="EMBL/GenBank/DDBJ databases">
        <authorList>
            <person name="Wu T."/>
        </authorList>
    </citation>
    <scope>NUCLEOTIDE SEQUENCE</scope>
    <source>
        <strain evidence="4">SD-1</strain>
    </source>
</reference>
<evidence type="ECO:0000256" key="2">
    <source>
        <dbReference type="ARBA" id="ARBA00023315"/>
    </source>
</evidence>
<dbReference type="Proteomes" id="UP001163293">
    <property type="component" value="Chromosome"/>
</dbReference>
<gene>
    <name evidence="4" type="ORF">NL394_11450</name>
</gene>
<keyword evidence="1" id="KW-0808">Transferase</keyword>
<dbReference type="SUPFAM" id="SSF55729">
    <property type="entry name" value="Acyl-CoA N-acyltransferases (Nat)"/>
    <property type="match status" value="1"/>
</dbReference>
<organism evidence="4 5">
    <name type="scientific">Paenarthrobacter ureafaciens</name>
    <dbReference type="NCBI Taxonomy" id="37931"/>
    <lineage>
        <taxon>Bacteria</taxon>
        <taxon>Bacillati</taxon>
        <taxon>Actinomycetota</taxon>
        <taxon>Actinomycetes</taxon>
        <taxon>Micrococcales</taxon>
        <taxon>Micrococcaceae</taxon>
        <taxon>Paenarthrobacter</taxon>
    </lineage>
</organism>
<evidence type="ECO:0000256" key="1">
    <source>
        <dbReference type="ARBA" id="ARBA00022679"/>
    </source>
</evidence>
<dbReference type="CDD" id="cd04301">
    <property type="entry name" value="NAT_SF"/>
    <property type="match status" value="1"/>
</dbReference>